<evidence type="ECO:0000256" key="4">
    <source>
        <dbReference type="SAM" id="MobiDB-lite"/>
    </source>
</evidence>
<evidence type="ECO:0000313" key="5">
    <source>
        <dbReference type="EMBL" id="CAI5734416.1"/>
    </source>
</evidence>
<dbReference type="PANTHER" id="PTHR12558">
    <property type="entry name" value="CELL DIVISION CYCLE 16,23,27"/>
    <property type="match status" value="1"/>
</dbReference>
<comment type="similarity">
    <text evidence="2">Belongs to the APC3/CDC27 family.</text>
</comment>
<dbReference type="Pfam" id="PF13428">
    <property type="entry name" value="TPR_14"/>
    <property type="match status" value="1"/>
</dbReference>
<proteinExistence type="inferred from homology"/>
<dbReference type="Pfam" id="PF13432">
    <property type="entry name" value="TPR_16"/>
    <property type="match status" value="1"/>
</dbReference>
<keyword evidence="1 3" id="KW-0802">TPR repeat</keyword>
<feature type="region of interest" description="Disordered" evidence="4">
    <location>
        <begin position="1"/>
        <end position="50"/>
    </location>
</feature>
<gene>
    <name evidence="5" type="ORF">HBR001_LOCUS6155</name>
</gene>
<evidence type="ECO:0000256" key="1">
    <source>
        <dbReference type="ARBA" id="ARBA00022803"/>
    </source>
</evidence>
<keyword evidence="6" id="KW-1185">Reference proteome</keyword>
<feature type="region of interest" description="Disordered" evidence="4">
    <location>
        <begin position="287"/>
        <end position="319"/>
    </location>
</feature>
<dbReference type="EMBL" id="CANTFL010001225">
    <property type="protein sequence ID" value="CAI5734416.1"/>
    <property type="molecule type" value="Genomic_DNA"/>
</dbReference>
<dbReference type="PANTHER" id="PTHR12558:SF13">
    <property type="entry name" value="CELL DIVISION CYCLE PROTEIN 27 HOMOLOG"/>
    <property type="match status" value="1"/>
</dbReference>
<sequence length="319" mass="35172">MGKSKWKQKKISRALTPSESESSGTTTDTKRLRPDNNKRQKTSQMTGHAESEVDMATLSFADALSAGLAFEQLHSYDGAVEAFQRAVECRPNHLEALTHLADNYVSAGDPDKALPLYIKASKLKGGQEDASIWFRLGLTYAAVDQLPQATNAYQTSMRTNAIALEKVNGADENSKELRKAYSITLAALAEAYGERGDLDSAVKVFEDAVVKLPDSANMQYNLANMRMARSKSMADEAFDAEVVQRLERAIELDSGSRDFVVDLIEYLEQHKQRPDRLCELKRKAAELESATTTVTSDIAEGKDEGSATSEEEEDSEDEE</sequence>
<feature type="compositionally biased region" description="Low complexity" evidence="4">
    <location>
        <begin position="16"/>
        <end position="27"/>
    </location>
</feature>
<feature type="compositionally biased region" description="Acidic residues" evidence="4">
    <location>
        <begin position="309"/>
        <end position="319"/>
    </location>
</feature>
<dbReference type="PROSITE" id="PS50005">
    <property type="entry name" value="TPR"/>
    <property type="match status" value="3"/>
</dbReference>
<dbReference type="SMART" id="SM00028">
    <property type="entry name" value="TPR"/>
    <property type="match status" value="4"/>
</dbReference>
<reference evidence="5" key="1">
    <citation type="submission" date="2022-12" db="EMBL/GenBank/DDBJ databases">
        <authorList>
            <person name="Webb A."/>
        </authorList>
    </citation>
    <scope>NUCLEOTIDE SEQUENCE</scope>
    <source>
        <strain evidence="5">Hp1</strain>
    </source>
</reference>
<name>A0AAV0UBQ1_HYABA</name>
<organism evidence="5 6">
    <name type="scientific">Hyaloperonospora brassicae</name>
    <name type="common">Brassica downy mildew</name>
    <name type="synonym">Peronospora brassicae</name>
    <dbReference type="NCBI Taxonomy" id="162125"/>
    <lineage>
        <taxon>Eukaryota</taxon>
        <taxon>Sar</taxon>
        <taxon>Stramenopiles</taxon>
        <taxon>Oomycota</taxon>
        <taxon>Peronosporomycetes</taxon>
        <taxon>Peronosporales</taxon>
        <taxon>Peronosporaceae</taxon>
        <taxon>Hyaloperonospora</taxon>
    </lineage>
</organism>
<comment type="caution">
    <text evidence="5">The sequence shown here is derived from an EMBL/GenBank/DDBJ whole genome shotgun (WGS) entry which is preliminary data.</text>
</comment>
<feature type="repeat" description="TPR" evidence="3">
    <location>
        <begin position="182"/>
        <end position="215"/>
    </location>
</feature>
<feature type="compositionally biased region" description="Basic residues" evidence="4">
    <location>
        <begin position="1"/>
        <end position="12"/>
    </location>
</feature>
<evidence type="ECO:0000256" key="3">
    <source>
        <dbReference type="PROSITE-ProRule" id="PRU00339"/>
    </source>
</evidence>
<evidence type="ECO:0000256" key="2">
    <source>
        <dbReference type="ARBA" id="ARBA00038210"/>
    </source>
</evidence>
<dbReference type="InterPro" id="IPR019734">
    <property type="entry name" value="TPR_rpt"/>
</dbReference>
<feature type="compositionally biased region" description="Basic and acidic residues" evidence="4">
    <location>
        <begin position="28"/>
        <end position="38"/>
    </location>
</feature>
<feature type="repeat" description="TPR" evidence="3">
    <location>
        <begin position="130"/>
        <end position="163"/>
    </location>
</feature>
<feature type="repeat" description="TPR" evidence="3">
    <location>
        <begin position="60"/>
        <end position="93"/>
    </location>
</feature>
<dbReference type="InterPro" id="IPR011990">
    <property type="entry name" value="TPR-like_helical_dom_sf"/>
</dbReference>
<dbReference type="SUPFAM" id="SSF48452">
    <property type="entry name" value="TPR-like"/>
    <property type="match status" value="1"/>
</dbReference>
<evidence type="ECO:0000313" key="6">
    <source>
        <dbReference type="Proteomes" id="UP001162031"/>
    </source>
</evidence>
<accession>A0AAV0UBQ1</accession>
<dbReference type="Proteomes" id="UP001162031">
    <property type="component" value="Unassembled WGS sequence"/>
</dbReference>
<dbReference type="AlphaFoldDB" id="A0AAV0UBQ1"/>
<dbReference type="Gene3D" id="1.25.40.10">
    <property type="entry name" value="Tetratricopeptide repeat domain"/>
    <property type="match status" value="1"/>
</dbReference>
<protein>
    <submittedName>
        <fullName evidence="5">Uncharacterized protein</fullName>
    </submittedName>
</protein>